<dbReference type="EMBL" id="JH823155">
    <property type="protein sequence ID" value="EKC17255.1"/>
    <property type="molecule type" value="Genomic_DNA"/>
</dbReference>
<dbReference type="Gene3D" id="2.60.40.10">
    <property type="entry name" value="Immunoglobulins"/>
    <property type="match status" value="1"/>
</dbReference>
<dbReference type="SUPFAM" id="SSF48726">
    <property type="entry name" value="Immunoglobulin"/>
    <property type="match status" value="1"/>
</dbReference>
<dbReference type="Pfam" id="PF07679">
    <property type="entry name" value="I-set"/>
    <property type="match status" value="1"/>
</dbReference>
<protein>
    <submittedName>
        <fullName evidence="2">Tripartite motif-containing protein 3</fullName>
    </submittedName>
</protein>
<dbReference type="HOGENOM" id="CLU_518025_0_0_1"/>
<sequence length="526" mass="58494">MNRSIKLNGAVFVSDDSPGIQEVFWSKNGEKIDIQGSGGRLSGVTIDDPSLTIRNVSQEDAGKYLLTAINAVGPNDSAVISIDDEIRPLQKQEENKLFKTADVVGNIAFAKLNNYLAMKFPQEKLSNLKCLLLDNGYKKVEIHIQKDFKSFGGSQIQEIVKIVAAMLDCEHEEILVVDARPSGSVILILSVKEKYAWKFTALNEEDYLNSATADVMESLSEIPTPGTEKQEQGNQCLLKLMSSPKLLNSLTLTGVDCCSHISCVTSDRVWVSGRYNLVLTDTTGVPLYRVEDSYSCYFGGNGVHTVNSESELIYIDRNYKINKLLKNMKTTITFIDRTYFSWVPGCVYSSPFTGDLLVGGHHEFIMTGKVSRYNQRGQLTQTMQYDNKGLQLYEKPRYITENNNGDVVVSDSDAVVVTQRGGRHRFSYTGHPTGSGLRPNGICTDALSHILVCDGRTDKVQMLNRDGHFLSHLLIRPSGIFSPWSLSYDVNTHRLWVGSEDNNTVVIYRYITRKGSLTGKSISGSE</sequence>
<dbReference type="InterPro" id="IPR036179">
    <property type="entry name" value="Ig-like_dom_sf"/>
</dbReference>
<dbReference type="AlphaFoldDB" id="K1PLC1"/>
<dbReference type="GO" id="GO:0043161">
    <property type="term" value="P:proteasome-mediated ubiquitin-dependent protein catabolic process"/>
    <property type="evidence" value="ECO:0007669"/>
    <property type="project" value="TreeGrafter"/>
</dbReference>
<dbReference type="InterPro" id="IPR011042">
    <property type="entry name" value="6-blade_b-propeller_TolB-like"/>
</dbReference>
<dbReference type="CDD" id="cd00096">
    <property type="entry name" value="Ig"/>
    <property type="match status" value="1"/>
</dbReference>
<feature type="domain" description="Immunoglobulin I-set" evidence="1">
    <location>
        <begin position="22"/>
        <end position="76"/>
    </location>
</feature>
<evidence type="ECO:0000259" key="1">
    <source>
        <dbReference type="Pfam" id="PF07679"/>
    </source>
</evidence>
<dbReference type="Gene3D" id="2.120.10.30">
    <property type="entry name" value="TolB, C-terminal domain"/>
    <property type="match status" value="1"/>
</dbReference>
<accession>K1PLC1</accession>
<name>K1PLC1_MAGGI</name>
<dbReference type="InterPro" id="IPR050952">
    <property type="entry name" value="TRIM-NHL_E3_ligases"/>
</dbReference>
<proteinExistence type="predicted"/>
<dbReference type="PANTHER" id="PTHR24104">
    <property type="entry name" value="E3 UBIQUITIN-PROTEIN LIGASE NHLRC1-RELATED"/>
    <property type="match status" value="1"/>
</dbReference>
<dbReference type="GO" id="GO:0061630">
    <property type="term" value="F:ubiquitin protein ligase activity"/>
    <property type="evidence" value="ECO:0007669"/>
    <property type="project" value="TreeGrafter"/>
</dbReference>
<gene>
    <name evidence="2" type="ORF">CGI_10001397</name>
</gene>
<reference evidence="2" key="1">
    <citation type="journal article" date="2012" name="Nature">
        <title>The oyster genome reveals stress adaptation and complexity of shell formation.</title>
        <authorList>
            <person name="Zhang G."/>
            <person name="Fang X."/>
            <person name="Guo X."/>
            <person name="Li L."/>
            <person name="Luo R."/>
            <person name="Xu F."/>
            <person name="Yang P."/>
            <person name="Zhang L."/>
            <person name="Wang X."/>
            <person name="Qi H."/>
            <person name="Xiong Z."/>
            <person name="Que H."/>
            <person name="Xie Y."/>
            <person name="Holland P.W."/>
            <person name="Paps J."/>
            <person name="Zhu Y."/>
            <person name="Wu F."/>
            <person name="Chen Y."/>
            <person name="Wang J."/>
            <person name="Peng C."/>
            <person name="Meng J."/>
            <person name="Yang L."/>
            <person name="Liu J."/>
            <person name="Wen B."/>
            <person name="Zhang N."/>
            <person name="Huang Z."/>
            <person name="Zhu Q."/>
            <person name="Feng Y."/>
            <person name="Mount A."/>
            <person name="Hedgecock D."/>
            <person name="Xu Z."/>
            <person name="Liu Y."/>
            <person name="Domazet-Loso T."/>
            <person name="Du Y."/>
            <person name="Sun X."/>
            <person name="Zhang S."/>
            <person name="Liu B."/>
            <person name="Cheng P."/>
            <person name="Jiang X."/>
            <person name="Li J."/>
            <person name="Fan D."/>
            <person name="Wang W."/>
            <person name="Fu W."/>
            <person name="Wang T."/>
            <person name="Wang B."/>
            <person name="Zhang J."/>
            <person name="Peng Z."/>
            <person name="Li Y."/>
            <person name="Li N."/>
            <person name="Wang J."/>
            <person name="Chen M."/>
            <person name="He Y."/>
            <person name="Tan F."/>
            <person name="Song X."/>
            <person name="Zheng Q."/>
            <person name="Huang R."/>
            <person name="Yang H."/>
            <person name="Du X."/>
            <person name="Chen L."/>
            <person name="Yang M."/>
            <person name="Gaffney P.M."/>
            <person name="Wang S."/>
            <person name="Luo L."/>
            <person name="She Z."/>
            <person name="Ming Y."/>
            <person name="Huang W."/>
            <person name="Zhang S."/>
            <person name="Huang B."/>
            <person name="Zhang Y."/>
            <person name="Qu T."/>
            <person name="Ni P."/>
            <person name="Miao G."/>
            <person name="Wang J."/>
            <person name="Wang Q."/>
            <person name="Steinberg C.E."/>
            <person name="Wang H."/>
            <person name="Li N."/>
            <person name="Qian L."/>
            <person name="Zhang G."/>
            <person name="Li Y."/>
            <person name="Yang H."/>
            <person name="Liu X."/>
            <person name="Wang J."/>
            <person name="Yin Y."/>
            <person name="Wang J."/>
        </authorList>
    </citation>
    <scope>NUCLEOTIDE SEQUENCE [LARGE SCALE GENOMIC DNA]</scope>
    <source>
        <strain evidence="2">05x7-T-G4-1.051#20</strain>
    </source>
</reference>
<dbReference type="SUPFAM" id="SSF101898">
    <property type="entry name" value="NHL repeat"/>
    <property type="match status" value="1"/>
</dbReference>
<evidence type="ECO:0000313" key="2">
    <source>
        <dbReference type="EMBL" id="EKC17255.1"/>
    </source>
</evidence>
<dbReference type="InParanoid" id="K1PLC1"/>
<dbReference type="GO" id="GO:0000209">
    <property type="term" value="P:protein polyubiquitination"/>
    <property type="evidence" value="ECO:0007669"/>
    <property type="project" value="TreeGrafter"/>
</dbReference>
<dbReference type="InterPro" id="IPR013098">
    <property type="entry name" value="Ig_I-set"/>
</dbReference>
<dbReference type="PANTHER" id="PTHR24104:SF50">
    <property type="entry name" value="SMP-30_GLUCONOLACTONASE_LRE-LIKE REGION DOMAIN-CONTAINING PROTEIN"/>
    <property type="match status" value="1"/>
</dbReference>
<dbReference type="InterPro" id="IPR013783">
    <property type="entry name" value="Ig-like_fold"/>
</dbReference>
<organism evidence="2">
    <name type="scientific">Magallana gigas</name>
    <name type="common">Pacific oyster</name>
    <name type="synonym">Crassostrea gigas</name>
    <dbReference type="NCBI Taxonomy" id="29159"/>
    <lineage>
        <taxon>Eukaryota</taxon>
        <taxon>Metazoa</taxon>
        <taxon>Spiralia</taxon>
        <taxon>Lophotrochozoa</taxon>
        <taxon>Mollusca</taxon>
        <taxon>Bivalvia</taxon>
        <taxon>Autobranchia</taxon>
        <taxon>Pteriomorphia</taxon>
        <taxon>Ostreida</taxon>
        <taxon>Ostreoidea</taxon>
        <taxon>Ostreidae</taxon>
        <taxon>Magallana</taxon>
    </lineage>
</organism>